<dbReference type="EMBL" id="JBHLXG010000018">
    <property type="protein sequence ID" value="MFC0228459.1"/>
    <property type="molecule type" value="Genomic_DNA"/>
</dbReference>
<reference evidence="1 2" key="1">
    <citation type="submission" date="2024-09" db="EMBL/GenBank/DDBJ databases">
        <authorList>
            <person name="Sun Q."/>
            <person name="Mori K."/>
        </authorList>
    </citation>
    <scope>NUCLEOTIDE SEQUENCE [LARGE SCALE GENOMIC DNA]</scope>
    <source>
        <strain evidence="1 2">CCM 8626</strain>
    </source>
</reference>
<gene>
    <name evidence="1" type="ORF">ACFFJ3_18475</name>
</gene>
<comment type="caution">
    <text evidence="1">The sequence shown here is derived from an EMBL/GenBank/DDBJ whole genome shotgun (WGS) entry which is preliminary data.</text>
</comment>
<proteinExistence type="predicted"/>
<evidence type="ECO:0000313" key="2">
    <source>
        <dbReference type="Proteomes" id="UP001589792"/>
    </source>
</evidence>
<accession>A0ABV6EHJ3</accession>
<evidence type="ECO:0000313" key="1">
    <source>
        <dbReference type="EMBL" id="MFC0228459.1"/>
    </source>
</evidence>
<protein>
    <submittedName>
        <fullName evidence="1">Uncharacterized protein</fullName>
    </submittedName>
</protein>
<sequence length="47" mass="5234">MKRLYATGNKEIADTLVLLSDEMLLFICTYALYSHQPPSKSAKTSPS</sequence>
<organism evidence="1 2">
    <name type="scientific">Serratia aquatilis</name>
    <dbReference type="NCBI Taxonomy" id="1737515"/>
    <lineage>
        <taxon>Bacteria</taxon>
        <taxon>Pseudomonadati</taxon>
        <taxon>Pseudomonadota</taxon>
        <taxon>Gammaproteobacteria</taxon>
        <taxon>Enterobacterales</taxon>
        <taxon>Yersiniaceae</taxon>
        <taxon>Serratia</taxon>
    </lineage>
</organism>
<dbReference type="RefSeq" id="WP_380678075.1">
    <property type="nucleotide sequence ID" value="NZ_CP173186.1"/>
</dbReference>
<dbReference type="Proteomes" id="UP001589792">
    <property type="component" value="Unassembled WGS sequence"/>
</dbReference>
<name>A0ABV6EHJ3_9GAMM</name>
<keyword evidence="2" id="KW-1185">Reference proteome</keyword>